<dbReference type="Pfam" id="PF12998">
    <property type="entry name" value="ING"/>
    <property type="match status" value="1"/>
</dbReference>
<dbReference type="AlphaFoldDB" id="A0A1L9SWY1"/>
<keyword evidence="9" id="KW-0156">Chromatin regulator</keyword>
<feature type="compositionally biased region" description="Basic residues" evidence="10">
    <location>
        <begin position="652"/>
        <end position="662"/>
    </location>
</feature>
<dbReference type="PROSITE" id="PS01359">
    <property type="entry name" value="ZF_PHD_1"/>
    <property type="match status" value="1"/>
</dbReference>
<comment type="domain">
    <text evidence="9">The PHD-type zinc finger mediates the binding to H3K4me3.</text>
</comment>
<comment type="function">
    <text evidence="9">Component of an histone acetyltransferase complex.</text>
</comment>
<dbReference type="GO" id="GO:0005634">
    <property type="term" value="C:nucleus"/>
    <property type="evidence" value="ECO:0007669"/>
    <property type="project" value="UniProtKB-SubCell"/>
</dbReference>
<dbReference type="InterPro" id="IPR019787">
    <property type="entry name" value="Znf_PHD-finger"/>
</dbReference>
<feature type="region of interest" description="Disordered" evidence="10">
    <location>
        <begin position="441"/>
        <end position="535"/>
    </location>
</feature>
<dbReference type="CDD" id="cd15505">
    <property type="entry name" value="PHD_ING"/>
    <property type="match status" value="1"/>
</dbReference>
<protein>
    <recommendedName>
        <fullName evidence="9">Chromatin modification-related protein</fullName>
    </recommendedName>
</protein>
<feature type="region of interest" description="Disordered" evidence="10">
    <location>
        <begin position="129"/>
        <end position="274"/>
    </location>
</feature>
<dbReference type="RefSeq" id="XP_022586179.1">
    <property type="nucleotide sequence ID" value="XM_022728652.1"/>
</dbReference>
<dbReference type="PANTHER" id="PTHR10333:SF94">
    <property type="entry name" value="FINGER DOMAIN PROTEIN, PUTATIVE (AFU_ORTHOLOGUE AFUA_3G11940)-RELATED"/>
    <property type="match status" value="1"/>
</dbReference>
<proteinExistence type="inferred from homology"/>
<dbReference type="GeneID" id="34615116"/>
<dbReference type="InterPro" id="IPR013083">
    <property type="entry name" value="Znf_RING/FYVE/PHD"/>
</dbReference>
<feature type="compositionally biased region" description="Basic and acidic residues" evidence="10">
    <location>
        <begin position="211"/>
        <end position="225"/>
    </location>
</feature>
<evidence type="ECO:0000313" key="13">
    <source>
        <dbReference type="Proteomes" id="UP000184188"/>
    </source>
</evidence>
<evidence type="ECO:0000313" key="12">
    <source>
        <dbReference type="EMBL" id="OJJ51669.1"/>
    </source>
</evidence>
<feature type="compositionally biased region" description="Polar residues" evidence="10">
    <location>
        <begin position="158"/>
        <end position="168"/>
    </location>
</feature>
<keyword evidence="4 8" id="KW-0863">Zinc-finger</keyword>
<dbReference type="VEuPathDB" id="FungiDB:ASPZODRAFT_57011"/>
<dbReference type="SMART" id="SM00249">
    <property type="entry name" value="PHD"/>
    <property type="match status" value="1"/>
</dbReference>
<feature type="compositionally biased region" description="Low complexity" evidence="10">
    <location>
        <begin position="447"/>
        <end position="462"/>
    </location>
</feature>
<keyword evidence="13" id="KW-1185">Reference proteome</keyword>
<feature type="compositionally biased region" description="Polar residues" evidence="10">
    <location>
        <begin position="487"/>
        <end position="496"/>
    </location>
</feature>
<keyword evidence="6 9" id="KW-0539">Nucleus</keyword>
<feature type="binding site" evidence="7">
    <location>
        <position position="710"/>
    </location>
    <ligand>
        <name>Zn(2+)</name>
        <dbReference type="ChEBI" id="CHEBI:29105"/>
        <label>2</label>
    </ligand>
</feature>
<feature type="compositionally biased region" description="Basic and acidic residues" evidence="10">
    <location>
        <begin position="145"/>
        <end position="157"/>
    </location>
</feature>
<dbReference type="Proteomes" id="UP000184188">
    <property type="component" value="Unassembled WGS sequence"/>
</dbReference>
<evidence type="ECO:0000259" key="11">
    <source>
        <dbReference type="PROSITE" id="PS50016"/>
    </source>
</evidence>
<dbReference type="GO" id="GO:0008270">
    <property type="term" value="F:zinc ion binding"/>
    <property type="evidence" value="ECO:0007669"/>
    <property type="project" value="UniProtKB-KW"/>
</dbReference>
<dbReference type="Gene3D" id="3.30.40.10">
    <property type="entry name" value="Zinc/RING finger domain, C3HC4 (zinc finger)"/>
    <property type="match status" value="1"/>
</dbReference>
<evidence type="ECO:0000256" key="1">
    <source>
        <dbReference type="ARBA" id="ARBA00004123"/>
    </source>
</evidence>
<dbReference type="SUPFAM" id="SSF57903">
    <property type="entry name" value="FYVE/PHD zinc finger"/>
    <property type="match status" value="1"/>
</dbReference>
<dbReference type="GO" id="GO:0004402">
    <property type="term" value="F:histone acetyltransferase activity"/>
    <property type="evidence" value="ECO:0007669"/>
    <property type="project" value="TreeGrafter"/>
</dbReference>
<evidence type="ECO:0000256" key="2">
    <source>
        <dbReference type="ARBA" id="ARBA00010210"/>
    </source>
</evidence>
<evidence type="ECO:0000256" key="5">
    <source>
        <dbReference type="ARBA" id="ARBA00022833"/>
    </source>
</evidence>
<feature type="binding site" evidence="7">
    <location>
        <position position="724"/>
    </location>
    <ligand>
        <name>Zn(2+)</name>
        <dbReference type="ChEBI" id="CHEBI:29105"/>
        <label>1</label>
    </ligand>
</feature>
<evidence type="ECO:0000256" key="9">
    <source>
        <dbReference type="RuleBase" id="RU361213"/>
    </source>
</evidence>
<feature type="compositionally biased region" description="Low complexity" evidence="10">
    <location>
        <begin position="577"/>
        <end position="592"/>
    </location>
</feature>
<dbReference type="PROSITE" id="PS50016">
    <property type="entry name" value="ZF_PHD_2"/>
    <property type="match status" value="1"/>
</dbReference>
<dbReference type="SMART" id="SM01408">
    <property type="entry name" value="ING"/>
    <property type="match status" value="1"/>
</dbReference>
<feature type="compositionally biased region" description="Polar residues" evidence="10">
    <location>
        <begin position="563"/>
        <end position="576"/>
    </location>
</feature>
<feature type="binding site" evidence="7">
    <location>
        <position position="715"/>
    </location>
    <ligand>
        <name>Zn(2+)</name>
        <dbReference type="ChEBI" id="CHEBI:29105"/>
        <label>2</label>
    </ligand>
</feature>
<feature type="compositionally biased region" description="Gly residues" evidence="10">
    <location>
        <begin position="255"/>
        <end position="268"/>
    </location>
</feature>
<feature type="binding site" evidence="7">
    <location>
        <position position="697"/>
    </location>
    <ligand>
        <name>Zn(2+)</name>
        <dbReference type="ChEBI" id="CHEBI:29105"/>
        <label>1</label>
    </ligand>
</feature>
<reference evidence="13" key="1">
    <citation type="journal article" date="2017" name="Genome Biol.">
        <title>Comparative genomics reveals high biological diversity and specific adaptations in the industrially and medically important fungal genus Aspergillus.</title>
        <authorList>
            <person name="de Vries R.P."/>
            <person name="Riley R."/>
            <person name="Wiebenga A."/>
            <person name="Aguilar-Osorio G."/>
            <person name="Amillis S."/>
            <person name="Uchima C.A."/>
            <person name="Anderluh G."/>
            <person name="Asadollahi M."/>
            <person name="Askin M."/>
            <person name="Barry K."/>
            <person name="Battaglia E."/>
            <person name="Bayram O."/>
            <person name="Benocci T."/>
            <person name="Braus-Stromeyer S.A."/>
            <person name="Caldana C."/>
            <person name="Canovas D."/>
            <person name="Cerqueira G.C."/>
            <person name="Chen F."/>
            <person name="Chen W."/>
            <person name="Choi C."/>
            <person name="Clum A."/>
            <person name="Dos Santos R.A."/>
            <person name="Damasio A.R."/>
            <person name="Diallinas G."/>
            <person name="Emri T."/>
            <person name="Fekete E."/>
            <person name="Flipphi M."/>
            <person name="Freyberg S."/>
            <person name="Gallo A."/>
            <person name="Gournas C."/>
            <person name="Habgood R."/>
            <person name="Hainaut M."/>
            <person name="Harispe M.L."/>
            <person name="Henrissat B."/>
            <person name="Hilden K.S."/>
            <person name="Hope R."/>
            <person name="Hossain A."/>
            <person name="Karabika E."/>
            <person name="Karaffa L."/>
            <person name="Karanyi Z."/>
            <person name="Krasevec N."/>
            <person name="Kuo A."/>
            <person name="Kusch H."/>
            <person name="LaButti K."/>
            <person name="Lagendijk E.L."/>
            <person name="Lapidus A."/>
            <person name="Levasseur A."/>
            <person name="Lindquist E."/>
            <person name="Lipzen A."/>
            <person name="Logrieco A.F."/>
            <person name="MacCabe A."/>
            <person name="Maekelae M.R."/>
            <person name="Malavazi I."/>
            <person name="Melin P."/>
            <person name="Meyer V."/>
            <person name="Mielnichuk N."/>
            <person name="Miskei M."/>
            <person name="Molnar A.P."/>
            <person name="Mule G."/>
            <person name="Ngan C.Y."/>
            <person name="Orejas M."/>
            <person name="Orosz E."/>
            <person name="Ouedraogo J.P."/>
            <person name="Overkamp K.M."/>
            <person name="Park H.-S."/>
            <person name="Perrone G."/>
            <person name="Piumi F."/>
            <person name="Punt P.J."/>
            <person name="Ram A.F."/>
            <person name="Ramon A."/>
            <person name="Rauscher S."/>
            <person name="Record E."/>
            <person name="Riano-Pachon D.M."/>
            <person name="Robert V."/>
            <person name="Roehrig J."/>
            <person name="Ruller R."/>
            <person name="Salamov A."/>
            <person name="Salih N.S."/>
            <person name="Samson R.A."/>
            <person name="Sandor E."/>
            <person name="Sanguinetti M."/>
            <person name="Schuetze T."/>
            <person name="Sepcic K."/>
            <person name="Shelest E."/>
            <person name="Sherlock G."/>
            <person name="Sophianopoulou V."/>
            <person name="Squina F.M."/>
            <person name="Sun H."/>
            <person name="Susca A."/>
            <person name="Todd R.B."/>
            <person name="Tsang A."/>
            <person name="Unkles S.E."/>
            <person name="van de Wiele N."/>
            <person name="van Rossen-Uffink D."/>
            <person name="Oliveira J.V."/>
            <person name="Vesth T.C."/>
            <person name="Visser J."/>
            <person name="Yu J.-H."/>
            <person name="Zhou M."/>
            <person name="Andersen M.R."/>
            <person name="Archer D.B."/>
            <person name="Baker S.E."/>
            <person name="Benoit I."/>
            <person name="Brakhage A.A."/>
            <person name="Braus G.H."/>
            <person name="Fischer R."/>
            <person name="Frisvad J.C."/>
            <person name="Goldman G.H."/>
            <person name="Houbraken J."/>
            <person name="Oakley B."/>
            <person name="Pocsi I."/>
            <person name="Scazzocchio C."/>
            <person name="Seiboth B."/>
            <person name="vanKuyk P.A."/>
            <person name="Wortman J."/>
            <person name="Dyer P.S."/>
            <person name="Grigoriev I.V."/>
        </authorList>
    </citation>
    <scope>NUCLEOTIDE SEQUENCE [LARGE SCALE GENOMIC DNA]</scope>
    <source>
        <strain evidence="13">CBS 506.65</strain>
    </source>
</reference>
<dbReference type="InterPro" id="IPR001965">
    <property type="entry name" value="Znf_PHD"/>
</dbReference>
<dbReference type="InterPro" id="IPR024610">
    <property type="entry name" value="ING_N_histone-binding"/>
</dbReference>
<dbReference type="InterPro" id="IPR028651">
    <property type="entry name" value="ING_fam"/>
</dbReference>
<feature type="binding site" evidence="7">
    <location>
        <position position="739"/>
    </location>
    <ligand>
        <name>Zn(2+)</name>
        <dbReference type="ChEBI" id="CHEBI:29105"/>
        <label>2</label>
    </ligand>
</feature>
<sequence>MTDYADDGGGLILDGPFDPDAQATVTDYIDYTEYLPADLIRSLTLIRGLDKRYLDSAQTIHELTRTYGQLPDLPPDARPDPPCLRKEISAQLDQAINAREASYAEACRLYDVIDRHFDRLDSIRQKLHALPKPPSRETSAAPDLSDNKRVRTAKKETATSSVQTTTPRITLRLDGRRSATAAPPQKSSRSRRSVIVAEHLAGLHPDSPIDSTEHSDAEGDPKLRSSDSVQQPTAPTPKSSANRKDNTTARRPRVSGGGGGTGAGGGSGPSRQRSVVGITTSNALALLKPPPEDAKAGSEDLPWLRLTDWEMTKLRKKMKKNAVWQPSEVMIHRELALRGRGWEAYRAAKSAAEAAGTEFVDCDDVMNTYVPGKLMRKTDATQDAMIPTETKLSNRGMKLNEAKKLKRENLAREQAAQAAAEAELATKRLSDVGSSMKTLFSTSADRPSTAGPAAASTTAPSTSKEKGKSSKKRKFEEVTVGEDQASAAPQQPESETASSLRSAAKRRKSGKDHLTTPANTSSVGETDLTKAASPRLSPVASKGLVVAGPAVFTSTLTPPPATRPSSQRRSQATSAEPTGMLTVTTTTSTPAPGAGGRDLRPRSMTPAWKAPGPGESSSRPPSVSGGGAPRRRKRPAPGIVQSGPGGGAAISHGRRKAKPTKKRFGLREMDSMTGNQDIRIDEDGVLEEIDPNEPRYCLCGDVSFGTMICCENQDCDKEWFHLDCVGLSEVPSRTTKWYCPDCRKVRKLRR</sequence>
<keyword evidence="3 7" id="KW-0479">Metal-binding</keyword>
<feature type="compositionally biased region" description="Polar residues" evidence="10">
    <location>
        <begin position="226"/>
        <end position="240"/>
    </location>
</feature>
<dbReference type="CDD" id="cd17017">
    <property type="entry name" value="ING_Yng1p"/>
    <property type="match status" value="1"/>
</dbReference>
<evidence type="ECO:0000256" key="7">
    <source>
        <dbReference type="PIRSR" id="PIRSR628651-51"/>
    </source>
</evidence>
<dbReference type="InterPro" id="IPR019786">
    <property type="entry name" value="Zinc_finger_PHD-type_CS"/>
</dbReference>
<evidence type="ECO:0000256" key="10">
    <source>
        <dbReference type="SAM" id="MobiDB-lite"/>
    </source>
</evidence>
<evidence type="ECO:0000256" key="6">
    <source>
        <dbReference type="ARBA" id="ARBA00023242"/>
    </source>
</evidence>
<feature type="compositionally biased region" description="Low complexity" evidence="10">
    <location>
        <begin position="611"/>
        <end position="623"/>
    </location>
</feature>
<organism evidence="12 13">
    <name type="scientific">Penicilliopsis zonata CBS 506.65</name>
    <dbReference type="NCBI Taxonomy" id="1073090"/>
    <lineage>
        <taxon>Eukaryota</taxon>
        <taxon>Fungi</taxon>
        <taxon>Dikarya</taxon>
        <taxon>Ascomycota</taxon>
        <taxon>Pezizomycotina</taxon>
        <taxon>Eurotiomycetes</taxon>
        <taxon>Eurotiomycetidae</taxon>
        <taxon>Eurotiales</taxon>
        <taxon>Aspergillaceae</taxon>
        <taxon>Penicilliopsis</taxon>
    </lineage>
</organism>
<dbReference type="GO" id="GO:0006355">
    <property type="term" value="P:regulation of DNA-templated transcription"/>
    <property type="evidence" value="ECO:0007669"/>
    <property type="project" value="TreeGrafter"/>
</dbReference>
<dbReference type="Gene3D" id="6.10.140.1740">
    <property type="match status" value="1"/>
</dbReference>
<evidence type="ECO:0000256" key="3">
    <source>
        <dbReference type="ARBA" id="ARBA00022723"/>
    </source>
</evidence>
<evidence type="ECO:0000256" key="4">
    <source>
        <dbReference type="ARBA" id="ARBA00022771"/>
    </source>
</evidence>
<evidence type="ECO:0000256" key="8">
    <source>
        <dbReference type="PROSITE-ProRule" id="PRU00146"/>
    </source>
</evidence>
<feature type="binding site" evidence="7">
    <location>
        <position position="721"/>
    </location>
    <ligand>
        <name>Zn(2+)</name>
        <dbReference type="ChEBI" id="CHEBI:29105"/>
        <label>1</label>
    </ligand>
</feature>
<feature type="domain" description="PHD-type" evidence="11">
    <location>
        <begin position="694"/>
        <end position="745"/>
    </location>
</feature>
<feature type="binding site" evidence="7">
    <location>
        <position position="742"/>
    </location>
    <ligand>
        <name>Zn(2+)</name>
        <dbReference type="ChEBI" id="CHEBI:29105"/>
        <label>2</label>
    </ligand>
</feature>
<keyword evidence="5 7" id="KW-0862">Zinc</keyword>
<dbReference type="GO" id="GO:0000123">
    <property type="term" value="C:histone acetyltransferase complex"/>
    <property type="evidence" value="ECO:0007669"/>
    <property type="project" value="TreeGrafter"/>
</dbReference>
<accession>A0A1L9SWY1</accession>
<dbReference type="EMBL" id="KV878336">
    <property type="protein sequence ID" value="OJJ51669.1"/>
    <property type="molecule type" value="Genomic_DNA"/>
</dbReference>
<comment type="subcellular location">
    <subcellularLocation>
        <location evidence="1 9">Nucleus</location>
    </subcellularLocation>
</comment>
<name>A0A1L9SWY1_9EURO</name>
<feature type="region of interest" description="Disordered" evidence="10">
    <location>
        <begin position="553"/>
        <end position="662"/>
    </location>
</feature>
<comment type="subunit">
    <text evidence="9">Component of an histone acetyltransferase complex. Interacts with H3K4me3 and to a lesser extent with H3K4me2.</text>
</comment>
<dbReference type="STRING" id="1073090.A0A1L9SWY1"/>
<dbReference type="OrthoDB" id="5411773at2759"/>
<feature type="binding site" evidence="7">
    <location>
        <position position="699"/>
    </location>
    <ligand>
        <name>Zn(2+)</name>
        <dbReference type="ChEBI" id="CHEBI:29105"/>
        <label>1</label>
    </ligand>
</feature>
<dbReference type="InterPro" id="IPR011011">
    <property type="entry name" value="Znf_FYVE_PHD"/>
</dbReference>
<gene>
    <name evidence="12" type="ORF">ASPZODRAFT_57011</name>
</gene>
<dbReference type="PANTHER" id="PTHR10333">
    <property type="entry name" value="INHIBITOR OF GROWTH PROTEIN"/>
    <property type="match status" value="1"/>
</dbReference>
<comment type="similarity">
    <text evidence="2 9">Belongs to the ING family.</text>
</comment>